<sequence>MSLEACLYHFDVEYSNEFNLELHDAVVVKGLDYLSFSDWRKSHIRDYSFAPTLEKCCQDFFKMKLLLIRRFGSIINHVLTKKKSMFQDFYFPVKFVEVKGFGLTLNLW</sequence>
<evidence type="ECO:0000313" key="1">
    <source>
        <dbReference type="EMBL" id="GME70635.1"/>
    </source>
</evidence>
<organism evidence="1 2">
    <name type="scientific">Ambrosiozyma monospora</name>
    <name type="common">Yeast</name>
    <name type="synonym">Endomycopsis monosporus</name>
    <dbReference type="NCBI Taxonomy" id="43982"/>
    <lineage>
        <taxon>Eukaryota</taxon>
        <taxon>Fungi</taxon>
        <taxon>Dikarya</taxon>
        <taxon>Ascomycota</taxon>
        <taxon>Saccharomycotina</taxon>
        <taxon>Pichiomycetes</taxon>
        <taxon>Pichiales</taxon>
        <taxon>Pichiaceae</taxon>
        <taxon>Ambrosiozyma</taxon>
    </lineage>
</organism>
<evidence type="ECO:0000313" key="2">
    <source>
        <dbReference type="Proteomes" id="UP001165064"/>
    </source>
</evidence>
<dbReference type="EMBL" id="BSXS01000070">
    <property type="protein sequence ID" value="GME70635.1"/>
    <property type="molecule type" value="Genomic_DNA"/>
</dbReference>
<accession>A0ACB5SRC9</accession>
<dbReference type="Proteomes" id="UP001165064">
    <property type="component" value="Unassembled WGS sequence"/>
</dbReference>
<reference evidence="1" key="1">
    <citation type="submission" date="2023-04" db="EMBL/GenBank/DDBJ databases">
        <title>Ambrosiozyma monospora NBRC 10751.</title>
        <authorList>
            <person name="Ichikawa N."/>
            <person name="Sato H."/>
            <person name="Tonouchi N."/>
        </authorList>
    </citation>
    <scope>NUCLEOTIDE SEQUENCE</scope>
    <source>
        <strain evidence="1">NBRC 10751</strain>
    </source>
</reference>
<gene>
    <name evidence="1" type="ORF">Amon02_000027100</name>
</gene>
<keyword evidence="2" id="KW-1185">Reference proteome</keyword>
<protein>
    <submittedName>
        <fullName evidence="1">Unnamed protein product</fullName>
    </submittedName>
</protein>
<proteinExistence type="predicted"/>
<comment type="caution">
    <text evidence="1">The sequence shown here is derived from an EMBL/GenBank/DDBJ whole genome shotgun (WGS) entry which is preliminary data.</text>
</comment>
<name>A0ACB5SRC9_AMBMO</name>